<dbReference type="RefSeq" id="WP_345645707.1">
    <property type="nucleotide sequence ID" value="NZ_BAABEP010000014.1"/>
</dbReference>
<dbReference type="EMBL" id="BAABEP010000014">
    <property type="protein sequence ID" value="GAA3727192.1"/>
    <property type="molecule type" value="Genomic_DNA"/>
</dbReference>
<accession>A0ABP7EXE1</accession>
<proteinExistence type="predicted"/>
<sequence>MRPQRFQTFAIETLLASPWITSAEPWQDDRPFGLHLRFTEGSELWVAITAALAPGERGDDPEAPVQADAPTAVAVPDLYESGKISPARAEQYIAAVLNNAGCTEMDRAYAYGANGETGQASVHPGVGVIFHNGARAFLVFAHTARPGQGKSGRQFELQDAF</sequence>
<keyword evidence="2" id="KW-1185">Reference proteome</keyword>
<evidence type="ECO:0000313" key="2">
    <source>
        <dbReference type="Proteomes" id="UP001499884"/>
    </source>
</evidence>
<name>A0ABP7EXE1_9ACTN</name>
<comment type="caution">
    <text evidence="1">The sequence shown here is derived from an EMBL/GenBank/DDBJ whole genome shotgun (WGS) entry which is preliminary data.</text>
</comment>
<evidence type="ECO:0000313" key="1">
    <source>
        <dbReference type="EMBL" id="GAA3727192.1"/>
    </source>
</evidence>
<dbReference type="Proteomes" id="UP001499884">
    <property type="component" value="Unassembled WGS sequence"/>
</dbReference>
<reference evidence="2" key="1">
    <citation type="journal article" date="2019" name="Int. J. Syst. Evol. Microbiol.">
        <title>The Global Catalogue of Microorganisms (GCM) 10K type strain sequencing project: providing services to taxonomists for standard genome sequencing and annotation.</title>
        <authorList>
            <consortium name="The Broad Institute Genomics Platform"/>
            <consortium name="The Broad Institute Genome Sequencing Center for Infectious Disease"/>
            <person name="Wu L."/>
            <person name="Ma J."/>
        </authorList>
    </citation>
    <scope>NUCLEOTIDE SEQUENCE [LARGE SCALE GENOMIC DNA]</scope>
    <source>
        <strain evidence="2">JCM 30846</strain>
    </source>
</reference>
<protein>
    <submittedName>
        <fullName evidence="1">Uncharacterized protein</fullName>
    </submittedName>
</protein>
<organism evidence="1 2">
    <name type="scientific">Streptomyces tremellae</name>
    <dbReference type="NCBI Taxonomy" id="1124239"/>
    <lineage>
        <taxon>Bacteria</taxon>
        <taxon>Bacillati</taxon>
        <taxon>Actinomycetota</taxon>
        <taxon>Actinomycetes</taxon>
        <taxon>Kitasatosporales</taxon>
        <taxon>Streptomycetaceae</taxon>
        <taxon>Streptomyces</taxon>
    </lineage>
</organism>
<gene>
    <name evidence="1" type="ORF">GCM10023082_26460</name>
</gene>